<name>A0ABR2BNK0_9ROSI</name>
<sequence>MGEVPYKIDVVFSQSAYVNGAIYWFTDEFYHLNQDEVILMFDLHNDKFQAIPHPKVRQVEEEDFPLWLLQTSPAPAAAATETMLNDNLRKISGPRRRRSNGGRWVVYIVCS</sequence>
<evidence type="ECO:0000313" key="1">
    <source>
        <dbReference type="EMBL" id="KAK8508727.1"/>
    </source>
</evidence>
<evidence type="ECO:0000313" key="2">
    <source>
        <dbReference type="Proteomes" id="UP001472677"/>
    </source>
</evidence>
<comment type="caution">
    <text evidence="1">The sequence shown here is derived from an EMBL/GenBank/DDBJ whole genome shotgun (WGS) entry which is preliminary data.</text>
</comment>
<protein>
    <recommendedName>
        <fullName evidence="3">F-box associated domain-containing protein</fullName>
    </recommendedName>
</protein>
<dbReference type="Proteomes" id="UP001472677">
    <property type="component" value="Unassembled WGS sequence"/>
</dbReference>
<accession>A0ABR2BNK0</accession>
<evidence type="ECO:0008006" key="3">
    <source>
        <dbReference type="Google" id="ProtNLM"/>
    </source>
</evidence>
<organism evidence="1 2">
    <name type="scientific">Hibiscus sabdariffa</name>
    <name type="common">roselle</name>
    <dbReference type="NCBI Taxonomy" id="183260"/>
    <lineage>
        <taxon>Eukaryota</taxon>
        <taxon>Viridiplantae</taxon>
        <taxon>Streptophyta</taxon>
        <taxon>Embryophyta</taxon>
        <taxon>Tracheophyta</taxon>
        <taxon>Spermatophyta</taxon>
        <taxon>Magnoliopsida</taxon>
        <taxon>eudicotyledons</taxon>
        <taxon>Gunneridae</taxon>
        <taxon>Pentapetalae</taxon>
        <taxon>rosids</taxon>
        <taxon>malvids</taxon>
        <taxon>Malvales</taxon>
        <taxon>Malvaceae</taxon>
        <taxon>Malvoideae</taxon>
        <taxon>Hibiscus</taxon>
    </lineage>
</organism>
<reference evidence="1 2" key="1">
    <citation type="journal article" date="2024" name="G3 (Bethesda)">
        <title>Genome assembly of Hibiscus sabdariffa L. provides insights into metabolisms of medicinal natural products.</title>
        <authorList>
            <person name="Kim T."/>
        </authorList>
    </citation>
    <scope>NUCLEOTIDE SEQUENCE [LARGE SCALE GENOMIC DNA]</scope>
    <source>
        <strain evidence="1">TK-2024</strain>
        <tissue evidence="1">Old leaves</tissue>
    </source>
</reference>
<gene>
    <name evidence="1" type="ORF">V6N12_034833</name>
</gene>
<keyword evidence="2" id="KW-1185">Reference proteome</keyword>
<dbReference type="EMBL" id="JBBPBM010000097">
    <property type="protein sequence ID" value="KAK8508727.1"/>
    <property type="molecule type" value="Genomic_DNA"/>
</dbReference>
<proteinExistence type="predicted"/>